<dbReference type="Proteomes" id="UP000694941">
    <property type="component" value="Unplaced"/>
</dbReference>
<feature type="region of interest" description="Disordered" evidence="1">
    <location>
        <begin position="90"/>
        <end position="122"/>
    </location>
</feature>
<dbReference type="GeneID" id="106475283"/>
<organism evidence="2 3">
    <name type="scientific">Limulus polyphemus</name>
    <name type="common">Atlantic horseshoe crab</name>
    <dbReference type="NCBI Taxonomy" id="6850"/>
    <lineage>
        <taxon>Eukaryota</taxon>
        <taxon>Metazoa</taxon>
        <taxon>Ecdysozoa</taxon>
        <taxon>Arthropoda</taxon>
        <taxon>Chelicerata</taxon>
        <taxon>Merostomata</taxon>
        <taxon>Xiphosura</taxon>
        <taxon>Limulidae</taxon>
        <taxon>Limulus</taxon>
    </lineage>
</organism>
<evidence type="ECO:0000313" key="2">
    <source>
        <dbReference type="Proteomes" id="UP000694941"/>
    </source>
</evidence>
<proteinExistence type="predicted"/>
<evidence type="ECO:0000313" key="3">
    <source>
        <dbReference type="RefSeq" id="XP_022235143.1"/>
    </source>
</evidence>
<feature type="region of interest" description="Disordered" evidence="1">
    <location>
        <begin position="299"/>
        <end position="327"/>
    </location>
</feature>
<accession>A0ABM1RUT8</accession>
<feature type="compositionally biased region" description="Basic and acidic residues" evidence="1">
    <location>
        <begin position="110"/>
        <end position="122"/>
    </location>
</feature>
<gene>
    <name evidence="3" type="primary">LOC106475283</name>
</gene>
<dbReference type="RefSeq" id="XP_022235143.1">
    <property type="nucleotide sequence ID" value="XM_022379435.1"/>
</dbReference>
<reference evidence="3" key="1">
    <citation type="submission" date="2025-08" db="UniProtKB">
        <authorList>
            <consortium name="RefSeq"/>
        </authorList>
    </citation>
    <scope>IDENTIFICATION</scope>
    <source>
        <tissue evidence="3">Muscle</tissue>
    </source>
</reference>
<evidence type="ECO:0000256" key="1">
    <source>
        <dbReference type="SAM" id="MobiDB-lite"/>
    </source>
</evidence>
<sequence>MIIKKQVPGGEKSIIPLFSYCNIVCKLLNHKGNQSCSVRRMSGRRKYPKSKIPVLTDNRNSNENVKKSLVSQGFKEVISNACARKPVTRVGGRTKKEKIKETNNKTSKAKASEQSRKNAKSLLEKQKEQLQGFTFETDENAFQTIKHGGLPDPRMGLYKSPATPNQYKNQRKATPKKTPTLFSGRPSVYQTYKPVFLNSENLKSSVLLKPEAGPLAPEQTVPAERQYKSPATYNQQKGQRKATPRNTPSPFCGRPSVYKTFKPVFRNFEDIKSSVVLRPDVDLPTCKQTPEKAVLVFPNSLNNNSSSRNVTHQSSEKQGQKNIFPKESPQLTCSSDCLVKENPTNAKCHDQKCSKESEKENFPIQQSHVLSKPFAKTNENVVASKTSGLDTNPTKLHGNRLTSFSSNHEHCQPSQISRKKCGLPHHLITQSTLSFPVVTPKPVKKNQHFTEETTASPELRERLSVVNSLPLGAPIRTPLVLRDIARRDEEVVEPHTTTTTPHVHVTCVSNCRDGFPAQQCQPPSAHTTTTTPHVHVTCVSNCRDGFPAQQCQPPSAHTTTTTPHVHVTCVSNCRDCFPAQQCQPPSEDGKRCISGLDHLATIHTPVSQHGSLLKQSSTGKQRICVPLENDLQRNSLHCSNKFGTPPSEVYLIEKLDQLSMQKIRNVLRPAEKYGNSSPVCQPYQLVSREPLLSLRKIVTRRNMDEAVADKECALYSCDHGLTSPCTLINHQEHRSINNPVAKVLAEGDEMVSIDTMMW</sequence>
<feature type="region of interest" description="Disordered" evidence="1">
    <location>
        <begin position="160"/>
        <end position="185"/>
    </location>
</feature>
<keyword evidence="2" id="KW-1185">Reference proteome</keyword>
<feature type="compositionally biased region" description="Low complexity" evidence="1">
    <location>
        <begin position="299"/>
        <end position="309"/>
    </location>
</feature>
<feature type="region of interest" description="Disordered" evidence="1">
    <location>
        <begin position="213"/>
        <end position="253"/>
    </location>
</feature>
<protein>
    <submittedName>
        <fullName evidence="3">Uncharacterized protein LOC106475283 isoform X1</fullName>
    </submittedName>
</protein>
<name>A0ABM1RUT8_LIMPO</name>